<reference evidence="18 19" key="1">
    <citation type="submission" date="2007-08" db="EMBL/GenBank/DDBJ databases">
        <title>Complete sequence of Roseiflexus castenholzii DSM 13941.</title>
        <authorList>
            <consortium name="US DOE Joint Genome Institute"/>
            <person name="Copeland A."/>
            <person name="Lucas S."/>
            <person name="Lapidus A."/>
            <person name="Barry K."/>
            <person name="Glavina del Rio T."/>
            <person name="Dalin E."/>
            <person name="Tice H."/>
            <person name="Pitluck S."/>
            <person name="Thompson L.S."/>
            <person name="Brettin T."/>
            <person name="Bruce D."/>
            <person name="Detter J.C."/>
            <person name="Han C."/>
            <person name="Tapia R."/>
            <person name="Schmutz J."/>
            <person name="Larimer F."/>
            <person name="Land M."/>
            <person name="Hauser L."/>
            <person name="Kyrpides N."/>
            <person name="Mikhailova N."/>
            <person name="Bryant D.A."/>
            <person name="Hanada S."/>
            <person name="Tsukatani Y."/>
            <person name="Richardson P."/>
        </authorList>
    </citation>
    <scope>NUCLEOTIDE SEQUENCE [LARGE SCALE GENOMIC DNA]</scope>
    <source>
        <strain evidence="19">DSM 13941 / HLO8</strain>
    </source>
</reference>
<evidence type="ECO:0000256" key="14">
    <source>
        <dbReference type="ARBA" id="ARBA00023136"/>
    </source>
</evidence>
<dbReference type="InterPro" id="IPR003660">
    <property type="entry name" value="HAMP_dom"/>
</dbReference>
<evidence type="ECO:0000313" key="19">
    <source>
        <dbReference type="Proteomes" id="UP000000263"/>
    </source>
</evidence>
<dbReference type="InterPro" id="IPR013767">
    <property type="entry name" value="PAS_fold"/>
</dbReference>
<evidence type="ECO:0000259" key="17">
    <source>
        <dbReference type="PROSITE" id="PS50885"/>
    </source>
</evidence>
<dbReference type="Pfam" id="PF00512">
    <property type="entry name" value="HisKA"/>
    <property type="match status" value="1"/>
</dbReference>
<feature type="transmembrane region" description="Helical" evidence="15">
    <location>
        <begin position="20"/>
        <end position="43"/>
    </location>
</feature>
<organism evidence="18 19">
    <name type="scientific">Roseiflexus castenholzii (strain DSM 13941 / HLO8)</name>
    <dbReference type="NCBI Taxonomy" id="383372"/>
    <lineage>
        <taxon>Bacteria</taxon>
        <taxon>Bacillati</taxon>
        <taxon>Chloroflexota</taxon>
        <taxon>Chloroflexia</taxon>
        <taxon>Chloroflexales</taxon>
        <taxon>Roseiflexineae</taxon>
        <taxon>Roseiflexaceae</taxon>
        <taxon>Roseiflexus</taxon>
    </lineage>
</organism>
<evidence type="ECO:0000256" key="8">
    <source>
        <dbReference type="ARBA" id="ARBA00022692"/>
    </source>
</evidence>
<dbReference type="GO" id="GO:0000155">
    <property type="term" value="F:phosphorelay sensor kinase activity"/>
    <property type="evidence" value="ECO:0007669"/>
    <property type="project" value="InterPro"/>
</dbReference>
<evidence type="ECO:0000256" key="6">
    <source>
        <dbReference type="ARBA" id="ARBA00022553"/>
    </source>
</evidence>
<dbReference type="SUPFAM" id="SSF158472">
    <property type="entry name" value="HAMP domain-like"/>
    <property type="match status" value="1"/>
</dbReference>
<keyword evidence="7 18" id="KW-0808">Transferase</keyword>
<dbReference type="Proteomes" id="UP000000263">
    <property type="component" value="Chromosome"/>
</dbReference>
<feature type="domain" description="HAMP" evidence="17">
    <location>
        <begin position="335"/>
        <end position="387"/>
    </location>
</feature>
<feature type="transmembrane region" description="Helical" evidence="15">
    <location>
        <begin position="314"/>
        <end position="334"/>
    </location>
</feature>
<dbReference type="RefSeq" id="WP_012121893.1">
    <property type="nucleotide sequence ID" value="NC_009767.1"/>
</dbReference>
<dbReference type="PROSITE" id="PS50885">
    <property type="entry name" value="HAMP"/>
    <property type="match status" value="1"/>
</dbReference>
<dbReference type="InterPro" id="IPR003594">
    <property type="entry name" value="HATPase_dom"/>
</dbReference>
<evidence type="ECO:0000313" key="18">
    <source>
        <dbReference type="EMBL" id="ABU59469.1"/>
    </source>
</evidence>
<evidence type="ECO:0000259" key="16">
    <source>
        <dbReference type="PROSITE" id="PS50109"/>
    </source>
</evidence>
<accession>A7NPH3</accession>
<dbReference type="OrthoDB" id="9796330at2"/>
<dbReference type="SMART" id="SM00091">
    <property type="entry name" value="PAS"/>
    <property type="match status" value="1"/>
</dbReference>
<dbReference type="eggNOG" id="COG5002">
    <property type="taxonomic scope" value="Bacteria"/>
</dbReference>
<evidence type="ECO:0000256" key="7">
    <source>
        <dbReference type="ARBA" id="ARBA00022679"/>
    </source>
</evidence>
<keyword evidence="8 15" id="KW-0812">Transmembrane</keyword>
<dbReference type="InterPro" id="IPR036890">
    <property type="entry name" value="HATPase_C_sf"/>
</dbReference>
<dbReference type="Gene3D" id="1.10.287.130">
    <property type="match status" value="1"/>
</dbReference>
<dbReference type="eggNOG" id="COG3850">
    <property type="taxonomic scope" value="Bacteria"/>
</dbReference>
<dbReference type="InterPro" id="IPR003661">
    <property type="entry name" value="HisK_dim/P_dom"/>
</dbReference>
<dbReference type="SUPFAM" id="SSF55785">
    <property type="entry name" value="PYP-like sensor domain (PAS domain)"/>
    <property type="match status" value="1"/>
</dbReference>
<evidence type="ECO:0000256" key="3">
    <source>
        <dbReference type="ARBA" id="ARBA00004236"/>
    </source>
</evidence>
<dbReference type="GO" id="GO:0006355">
    <property type="term" value="P:regulation of DNA-templated transcription"/>
    <property type="evidence" value="ECO:0007669"/>
    <property type="project" value="InterPro"/>
</dbReference>
<dbReference type="HOGENOM" id="CLU_000445_89_6_0"/>
<gene>
    <name evidence="18" type="ordered locus">Rcas_3419</name>
</gene>
<dbReference type="GO" id="GO:0030295">
    <property type="term" value="F:protein kinase activator activity"/>
    <property type="evidence" value="ECO:0007669"/>
    <property type="project" value="TreeGrafter"/>
</dbReference>
<feature type="domain" description="Histidine kinase" evidence="16">
    <location>
        <begin position="665"/>
        <end position="883"/>
    </location>
</feature>
<dbReference type="SMART" id="SM00388">
    <property type="entry name" value="HisKA"/>
    <property type="match status" value="1"/>
</dbReference>
<evidence type="ECO:0000256" key="13">
    <source>
        <dbReference type="ARBA" id="ARBA00023012"/>
    </source>
</evidence>
<sequence>MRGVVSVFRSQIRYKIIFPYLALTLVVMMTGAAIAVGLVAASWEERLQNQLAQVARNSTDALVRRERNHLEFLRQVVFAPANNDIPAVADAFAGGDADQVMRALDPYYRFGVGSVNLDFDRMIAFDRDGKTLVDWLRVSENPADPPVRITTTDLSGLDFVRLIISGGTIDGNDKFSNLIYFAPDVQPYFYTVAPVRRENQVVGGVLIAVKCDRLLQSLERSSQAAVTTFYDLSGRAISTTLLPRAELSALDMPPQVLQALLSGQAQSIFTVELRQRGYQLAYSPLVIANAQVGYFSVGLSRDFQVQQLSLSRNVVVAIAMVLAAGSVILGYQIARRITRPLSDLVATAEAVTGGDLEARSTVMSPDEFGRLALAFNQMTEHLARLYRTSRDLNQAIEVTPVLKVTERSVRSLLPDIDVLALIAEEGALRYHIDEELPGIVRSLRHIRVPLSDPLVQELAAIQRVVQVSPDEEPRLASFGLTQVAGYQSLILSPLVVQGEPAGLLILAHRNPHAFDSSILPSLIAIANMTTSVLYNAVLFDRVQSEALRRRAILESIADGVIVLDRQRYIVIVNRAAEQMLNMHDWQFVRRSFSEIPLVRVNVRHEVFSENGTGHREHFRFGDRVLSLSSAPVITGEGYQIGEVVVLHDISAEAAVDRAKTDFIATVSHELRSPLTVIYGYVDLLLRGLVGELSGDQYDLLEAVRNRVELMNNIVKNVILVASIEANTLQTDLAPQDVRRLIDETIAPMRKAFERKGLTLTVNTPDDLPPVRADREQLMIILGQVIDNARRYTPQGEVAITAHRRDDGMVQIDVADTGPGIPADQMPRLFTRFFRVEGNNSPERGSGLGLVITRQLVERHGGKVWAQSEVGRGSTFSIALPIAHEYSDAISSPRATQATA</sequence>
<dbReference type="KEGG" id="rca:Rcas_3419"/>
<evidence type="ECO:0000256" key="10">
    <source>
        <dbReference type="ARBA" id="ARBA00022777"/>
    </source>
</evidence>
<comment type="subcellular location">
    <subcellularLocation>
        <location evidence="3">Cell membrane</location>
    </subcellularLocation>
    <subcellularLocation>
        <location evidence="2">Membrane</location>
        <topology evidence="2">Multi-pass membrane protein</topology>
    </subcellularLocation>
</comment>
<dbReference type="PROSITE" id="PS50109">
    <property type="entry name" value="HIS_KIN"/>
    <property type="match status" value="1"/>
</dbReference>
<dbReference type="EMBL" id="CP000804">
    <property type="protein sequence ID" value="ABU59469.1"/>
    <property type="molecule type" value="Genomic_DNA"/>
</dbReference>
<evidence type="ECO:0000256" key="11">
    <source>
        <dbReference type="ARBA" id="ARBA00022840"/>
    </source>
</evidence>
<dbReference type="Pfam" id="PF00989">
    <property type="entry name" value="PAS"/>
    <property type="match status" value="1"/>
</dbReference>
<dbReference type="SUPFAM" id="SSF47384">
    <property type="entry name" value="Homodimeric domain of signal transducing histidine kinase"/>
    <property type="match status" value="1"/>
</dbReference>
<dbReference type="STRING" id="383372.Rcas_3419"/>
<keyword evidence="19" id="KW-1185">Reference proteome</keyword>
<evidence type="ECO:0000256" key="4">
    <source>
        <dbReference type="ARBA" id="ARBA00012438"/>
    </source>
</evidence>
<dbReference type="PRINTS" id="PR00344">
    <property type="entry name" value="BCTRLSENSOR"/>
</dbReference>
<evidence type="ECO:0000256" key="9">
    <source>
        <dbReference type="ARBA" id="ARBA00022741"/>
    </source>
</evidence>
<evidence type="ECO:0000256" key="1">
    <source>
        <dbReference type="ARBA" id="ARBA00000085"/>
    </source>
</evidence>
<keyword evidence="10 18" id="KW-0418">Kinase</keyword>
<keyword evidence="9" id="KW-0547">Nucleotide-binding</keyword>
<dbReference type="Gene3D" id="3.30.450.20">
    <property type="entry name" value="PAS domain"/>
    <property type="match status" value="1"/>
</dbReference>
<dbReference type="Pfam" id="PF02518">
    <property type="entry name" value="HATPase_c"/>
    <property type="match status" value="1"/>
</dbReference>
<keyword evidence="11" id="KW-0067">ATP-binding</keyword>
<evidence type="ECO:0000256" key="15">
    <source>
        <dbReference type="SAM" id="Phobius"/>
    </source>
</evidence>
<dbReference type="SMART" id="SM00387">
    <property type="entry name" value="HATPase_c"/>
    <property type="match status" value="1"/>
</dbReference>
<dbReference type="SMART" id="SM00304">
    <property type="entry name" value="HAMP"/>
    <property type="match status" value="1"/>
</dbReference>
<dbReference type="SUPFAM" id="SSF55781">
    <property type="entry name" value="GAF domain-like"/>
    <property type="match status" value="1"/>
</dbReference>
<dbReference type="Gene3D" id="6.10.340.10">
    <property type="match status" value="1"/>
</dbReference>
<dbReference type="InterPro" id="IPR000014">
    <property type="entry name" value="PAS"/>
</dbReference>
<dbReference type="Gene3D" id="3.30.450.40">
    <property type="match status" value="1"/>
</dbReference>
<dbReference type="InterPro" id="IPR035965">
    <property type="entry name" value="PAS-like_dom_sf"/>
</dbReference>
<keyword evidence="6" id="KW-0597">Phosphoprotein</keyword>
<dbReference type="AlphaFoldDB" id="A7NPH3"/>
<dbReference type="SMART" id="SM00065">
    <property type="entry name" value="GAF"/>
    <property type="match status" value="1"/>
</dbReference>
<dbReference type="CDD" id="cd00082">
    <property type="entry name" value="HisKA"/>
    <property type="match status" value="1"/>
</dbReference>
<keyword evidence="12 15" id="KW-1133">Transmembrane helix</keyword>
<proteinExistence type="predicted"/>
<dbReference type="CDD" id="cd00130">
    <property type="entry name" value="PAS"/>
    <property type="match status" value="1"/>
</dbReference>
<dbReference type="EC" id="2.7.13.3" evidence="4"/>
<dbReference type="PANTHER" id="PTHR42878:SF7">
    <property type="entry name" value="SENSOR HISTIDINE KINASE GLRK"/>
    <property type="match status" value="1"/>
</dbReference>
<dbReference type="InterPro" id="IPR036097">
    <property type="entry name" value="HisK_dim/P_sf"/>
</dbReference>
<dbReference type="InterPro" id="IPR029016">
    <property type="entry name" value="GAF-like_dom_sf"/>
</dbReference>
<dbReference type="InterPro" id="IPR004358">
    <property type="entry name" value="Sig_transdc_His_kin-like_C"/>
</dbReference>
<dbReference type="FunFam" id="3.30.565.10:FF:000023">
    <property type="entry name" value="PAS domain-containing sensor histidine kinase"/>
    <property type="match status" value="1"/>
</dbReference>
<dbReference type="GO" id="GO:0007234">
    <property type="term" value="P:osmosensory signaling via phosphorelay pathway"/>
    <property type="evidence" value="ECO:0007669"/>
    <property type="project" value="TreeGrafter"/>
</dbReference>
<evidence type="ECO:0000256" key="2">
    <source>
        <dbReference type="ARBA" id="ARBA00004141"/>
    </source>
</evidence>
<keyword evidence="14 15" id="KW-0472">Membrane</keyword>
<name>A7NPH3_ROSCS</name>
<comment type="catalytic activity">
    <reaction evidence="1">
        <text>ATP + protein L-histidine = ADP + protein N-phospho-L-histidine.</text>
        <dbReference type="EC" id="2.7.13.3"/>
    </reaction>
</comment>
<dbReference type="CDD" id="cd06225">
    <property type="entry name" value="HAMP"/>
    <property type="match status" value="1"/>
</dbReference>
<dbReference type="InterPro" id="IPR050351">
    <property type="entry name" value="BphY/WalK/GraS-like"/>
</dbReference>
<dbReference type="GO" id="GO:0000156">
    <property type="term" value="F:phosphorelay response regulator activity"/>
    <property type="evidence" value="ECO:0007669"/>
    <property type="project" value="TreeGrafter"/>
</dbReference>
<evidence type="ECO:0000256" key="12">
    <source>
        <dbReference type="ARBA" id="ARBA00022989"/>
    </source>
</evidence>
<keyword evidence="5" id="KW-1003">Cell membrane</keyword>
<protein>
    <recommendedName>
        <fullName evidence="4">histidine kinase</fullName>
        <ecNumber evidence="4">2.7.13.3</ecNumber>
    </recommendedName>
</protein>
<dbReference type="Gene3D" id="3.30.565.10">
    <property type="entry name" value="Histidine kinase-like ATPase, C-terminal domain"/>
    <property type="match status" value="1"/>
</dbReference>
<evidence type="ECO:0000256" key="5">
    <source>
        <dbReference type="ARBA" id="ARBA00022475"/>
    </source>
</evidence>
<dbReference type="InterPro" id="IPR003018">
    <property type="entry name" value="GAF"/>
</dbReference>
<dbReference type="Pfam" id="PF00672">
    <property type="entry name" value="HAMP"/>
    <property type="match status" value="1"/>
</dbReference>
<dbReference type="PANTHER" id="PTHR42878">
    <property type="entry name" value="TWO-COMPONENT HISTIDINE KINASE"/>
    <property type="match status" value="1"/>
</dbReference>
<dbReference type="SUPFAM" id="SSF55874">
    <property type="entry name" value="ATPase domain of HSP90 chaperone/DNA topoisomerase II/histidine kinase"/>
    <property type="match status" value="1"/>
</dbReference>
<dbReference type="InterPro" id="IPR005467">
    <property type="entry name" value="His_kinase_dom"/>
</dbReference>
<dbReference type="GO" id="GO:0005886">
    <property type="term" value="C:plasma membrane"/>
    <property type="evidence" value="ECO:0007669"/>
    <property type="project" value="UniProtKB-SubCell"/>
</dbReference>
<dbReference type="GO" id="GO:0005524">
    <property type="term" value="F:ATP binding"/>
    <property type="evidence" value="ECO:0007669"/>
    <property type="project" value="UniProtKB-KW"/>
</dbReference>
<keyword evidence="13" id="KW-0902">Two-component regulatory system</keyword>